<sequence>MNDLKKRVLAKTPTYGAWLQFASANVTEALVATGFPLVLIDNEHAGASLETTLAMMRAAEANGGEVIVRVPSSDPIYLKRIMELGPSGLLVPQVDTAEEAAATVAACLYPPHGRRGFARTVRASRYGQIANYAKEAHKDLTIMVQIETGEAVANAEAIASVEGVDMLFIGPYDLSGAIDELGATGSPVVLEAIAKVEAVAKAQNIALGTVPRANADAQTLFDLGYTLVLGISDIGALRNGLAVEAKAVPESARLIKAG</sequence>
<dbReference type="GO" id="GO:0016832">
    <property type="term" value="F:aldehyde-lyase activity"/>
    <property type="evidence" value="ECO:0007669"/>
    <property type="project" value="TreeGrafter"/>
</dbReference>
<organism evidence="5 6">
    <name type="scientific">Pelagibius litoralis</name>
    <dbReference type="NCBI Taxonomy" id="374515"/>
    <lineage>
        <taxon>Bacteria</taxon>
        <taxon>Pseudomonadati</taxon>
        <taxon>Pseudomonadota</taxon>
        <taxon>Alphaproteobacteria</taxon>
        <taxon>Rhodospirillales</taxon>
        <taxon>Rhodovibrionaceae</taxon>
        <taxon>Pelagibius</taxon>
    </lineage>
</organism>
<reference evidence="5" key="1">
    <citation type="submission" date="2020-03" db="EMBL/GenBank/DDBJ databases">
        <title>Genome of Pelagibius litoralis DSM 21314T.</title>
        <authorList>
            <person name="Wang G."/>
        </authorList>
    </citation>
    <scope>NUCLEOTIDE SEQUENCE</scope>
    <source>
        <strain evidence="5">DSM 21314</strain>
    </source>
</reference>
<dbReference type="Gene3D" id="3.20.20.60">
    <property type="entry name" value="Phosphoenolpyruvate-binding domains"/>
    <property type="match status" value="1"/>
</dbReference>
<comment type="similarity">
    <text evidence="1">Belongs to the HpcH/HpaI aldolase family.</text>
</comment>
<dbReference type="SUPFAM" id="SSF51621">
    <property type="entry name" value="Phosphoenolpyruvate/pyruvate domain"/>
    <property type="match status" value="1"/>
</dbReference>
<dbReference type="InterPro" id="IPR005000">
    <property type="entry name" value="Aldolase/citrate-lyase_domain"/>
</dbReference>
<dbReference type="Proteomes" id="UP000761264">
    <property type="component" value="Unassembled WGS sequence"/>
</dbReference>
<dbReference type="GO" id="GO:0046872">
    <property type="term" value="F:metal ion binding"/>
    <property type="evidence" value="ECO:0007669"/>
    <property type="project" value="UniProtKB-KW"/>
</dbReference>
<evidence type="ECO:0000256" key="1">
    <source>
        <dbReference type="ARBA" id="ARBA00005568"/>
    </source>
</evidence>
<dbReference type="InterPro" id="IPR015813">
    <property type="entry name" value="Pyrv/PenolPyrv_kinase-like_dom"/>
</dbReference>
<dbReference type="EMBL" id="JAAQPH010000002">
    <property type="protein sequence ID" value="NIA67679.1"/>
    <property type="molecule type" value="Genomic_DNA"/>
</dbReference>
<dbReference type="InterPro" id="IPR040442">
    <property type="entry name" value="Pyrv_kinase-like_dom_sf"/>
</dbReference>
<dbReference type="GO" id="GO:0005737">
    <property type="term" value="C:cytoplasm"/>
    <property type="evidence" value="ECO:0007669"/>
    <property type="project" value="TreeGrafter"/>
</dbReference>
<dbReference type="InterPro" id="IPR050251">
    <property type="entry name" value="HpcH-HpaI_aldolase"/>
</dbReference>
<feature type="domain" description="HpcH/HpaI aldolase/citrate lyase" evidence="4">
    <location>
        <begin position="15"/>
        <end position="228"/>
    </location>
</feature>
<name>A0A967CAU4_9PROT</name>
<evidence type="ECO:0000256" key="3">
    <source>
        <dbReference type="ARBA" id="ARBA00023239"/>
    </source>
</evidence>
<keyword evidence="2" id="KW-0479">Metal-binding</keyword>
<proteinExistence type="inferred from homology"/>
<gene>
    <name evidence="5" type="ORF">HBA54_03670</name>
</gene>
<dbReference type="Pfam" id="PF03328">
    <property type="entry name" value="HpcH_HpaI"/>
    <property type="match status" value="1"/>
</dbReference>
<evidence type="ECO:0000313" key="5">
    <source>
        <dbReference type="EMBL" id="NIA67679.1"/>
    </source>
</evidence>
<keyword evidence="6" id="KW-1185">Reference proteome</keyword>
<dbReference type="PANTHER" id="PTHR30502">
    <property type="entry name" value="2-KETO-3-DEOXY-L-RHAMNONATE ALDOLASE"/>
    <property type="match status" value="1"/>
</dbReference>
<accession>A0A967CAU4</accession>
<dbReference type="RefSeq" id="WP_167221458.1">
    <property type="nucleotide sequence ID" value="NZ_JAAQPH010000002.1"/>
</dbReference>
<evidence type="ECO:0000256" key="2">
    <source>
        <dbReference type="ARBA" id="ARBA00022723"/>
    </source>
</evidence>
<comment type="caution">
    <text evidence="5">The sequence shown here is derived from an EMBL/GenBank/DDBJ whole genome shotgun (WGS) entry which is preliminary data.</text>
</comment>
<protein>
    <submittedName>
        <fullName evidence="5">Aldolase</fullName>
    </submittedName>
</protein>
<dbReference type="AlphaFoldDB" id="A0A967CAU4"/>
<evidence type="ECO:0000313" key="6">
    <source>
        <dbReference type="Proteomes" id="UP000761264"/>
    </source>
</evidence>
<keyword evidence="3" id="KW-0456">Lyase</keyword>
<evidence type="ECO:0000259" key="4">
    <source>
        <dbReference type="Pfam" id="PF03328"/>
    </source>
</evidence>
<dbReference type="PANTHER" id="PTHR30502:SF0">
    <property type="entry name" value="PHOSPHOENOLPYRUVATE CARBOXYLASE FAMILY PROTEIN"/>
    <property type="match status" value="1"/>
</dbReference>